<evidence type="ECO:0000313" key="2">
    <source>
        <dbReference type="EMBL" id="TCP25857.1"/>
    </source>
</evidence>
<dbReference type="EMBL" id="SLXM01000003">
    <property type="protein sequence ID" value="TCP25857.1"/>
    <property type="molecule type" value="Genomic_DNA"/>
</dbReference>
<accession>A0A4R2NV88</accession>
<protein>
    <submittedName>
        <fullName evidence="2">AsmA-like protein</fullName>
    </submittedName>
</protein>
<dbReference type="Proteomes" id="UP000294564">
    <property type="component" value="Unassembled WGS sequence"/>
</dbReference>
<dbReference type="InterPro" id="IPR052894">
    <property type="entry name" value="AsmA-related"/>
</dbReference>
<gene>
    <name evidence="2" type="ORF">EV195_103219</name>
</gene>
<dbReference type="AlphaFoldDB" id="A0A4R2NV88"/>
<organism evidence="2 3">
    <name type="scientific">Tenacibaculum skagerrakense</name>
    <dbReference type="NCBI Taxonomy" id="186571"/>
    <lineage>
        <taxon>Bacteria</taxon>
        <taxon>Pseudomonadati</taxon>
        <taxon>Bacteroidota</taxon>
        <taxon>Flavobacteriia</taxon>
        <taxon>Flavobacteriales</taxon>
        <taxon>Flavobacteriaceae</taxon>
        <taxon>Tenacibaculum</taxon>
    </lineage>
</organism>
<dbReference type="PANTHER" id="PTHR30441">
    <property type="entry name" value="DUF748 DOMAIN-CONTAINING PROTEIN"/>
    <property type="match status" value="1"/>
</dbReference>
<keyword evidence="3" id="KW-1185">Reference proteome</keyword>
<comment type="caution">
    <text evidence="2">The sequence shown here is derived from an EMBL/GenBank/DDBJ whole genome shotgun (WGS) entry which is preliminary data.</text>
</comment>
<evidence type="ECO:0000256" key="1">
    <source>
        <dbReference type="SAM" id="Phobius"/>
    </source>
</evidence>
<dbReference type="OrthoDB" id="1489065at2"/>
<keyword evidence="1" id="KW-0472">Membrane</keyword>
<sequence length="1072" mass="123065">MKFKAFKKRKFWLRFIASVILVPLLFLIVTVLYINTKQNSIIKDHIAELNKTHEGFIDIGDTHLSLFSNFPNISFKVDDLKIKETKSENSPVILDVKDIYVGFNLWDILDGNYTIKSLIVEEGFFDIVIHEDKSLNLLNALKPFDETESEEPIDFKLKKVKLHNLDIHKKDEGQNTDLETFIYDADGGFNIDNEVISGHIDTKFEMNLISNGDTTYVKHKHFDLHTDISLDKDTGLLTIEPSGVTMEHGDFELEGKIDTKNDLDLDLIIKGAKPNFDMLIAFAPEDLIPVLERYNNAGKIYFNAVVQGPTLNQQVPFFDVNFGVSEAFLENTNKGKRVKNIGFKGHFTNGKERSSRTTTFSLENMTAKLGKGKILGNVVINNFDEPEIDMRLNADFNLEFVTDFLNLSDVDIASGNVSLKMNFHDIIDIDNPEQALSKLNQAYYSELKIDSLSLSSKDLPAPLKKLNAHVVMNGKKATINQFDMLLGNSDISITGYLSDLPAIVHHTDTLVVTHLDIKSDLLDIAELTRFSATDSIKKGIDEQIKDLTAGFSFKSSAKAFTESKYLPKGEFFVDSLNAKLKHYPHKLHDFHVDVLIDNKDLKIKDFTGYIDDSDFHFNGLVHDYGFWMQKELNGDVDLDITLKSDVLRLEDIFSYQGENYVPEEYRHEEFKKLELHVNSSMHYKASALHSIDLELDKLNTKMQLHPLRFERFTGDFHYEDDHLVVKDFIGKIGRTSFNIGLNYYLGDDDAIKKRDNYLSFKANYIDYDQLFPPDKPTEKATITVKSKTADVPTHADAFNLYELPFTDMKFDVDVDYFMYQRIYLEDIKAKLRTTQNHYIYVDTLHMNAAGGNFNMSGYFNGSNPKKIYLKPKIKTTKIDLDKFLFKFENFGQDHLVSDNLKGHVSATIDGKIRIYPDLVPDLDQSEIHMDVKVFNGKLQNYEPMKLLSSYMGDKNLNNIKFDTIQNHIDINNGRITIPNMTIESTLGHMELSGTQDLNNNIEYYLRIPWKTVRKAVWYKLFKNKKNSGTKEEEDEIIEVDPTKKVKYLNLKLHGTVDDFKVSMKKKPKRKKK</sequence>
<dbReference type="RefSeq" id="WP_132794245.1">
    <property type="nucleotide sequence ID" value="NZ_SLXM01000003.1"/>
</dbReference>
<keyword evidence="1" id="KW-1133">Transmembrane helix</keyword>
<dbReference type="PANTHER" id="PTHR30441:SF8">
    <property type="entry name" value="DUF748 DOMAIN-CONTAINING PROTEIN"/>
    <property type="match status" value="1"/>
</dbReference>
<dbReference type="GO" id="GO:0090313">
    <property type="term" value="P:regulation of protein targeting to membrane"/>
    <property type="evidence" value="ECO:0007669"/>
    <property type="project" value="TreeGrafter"/>
</dbReference>
<reference evidence="2 3" key="1">
    <citation type="submission" date="2019-03" db="EMBL/GenBank/DDBJ databases">
        <title>Genomic Encyclopedia of Type Strains, Phase IV (KMG-IV): sequencing the most valuable type-strain genomes for metagenomic binning, comparative biology and taxonomic classification.</title>
        <authorList>
            <person name="Goeker M."/>
        </authorList>
    </citation>
    <scope>NUCLEOTIDE SEQUENCE [LARGE SCALE GENOMIC DNA]</scope>
    <source>
        <strain evidence="2 3">DSM 14836</strain>
    </source>
</reference>
<evidence type="ECO:0000313" key="3">
    <source>
        <dbReference type="Proteomes" id="UP000294564"/>
    </source>
</evidence>
<name>A0A4R2NV88_9FLAO</name>
<keyword evidence="1" id="KW-0812">Transmembrane</keyword>
<dbReference type="GO" id="GO:0005886">
    <property type="term" value="C:plasma membrane"/>
    <property type="evidence" value="ECO:0007669"/>
    <property type="project" value="TreeGrafter"/>
</dbReference>
<feature type="transmembrane region" description="Helical" evidence="1">
    <location>
        <begin position="12"/>
        <end position="34"/>
    </location>
</feature>
<proteinExistence type="predicted"/>